<protein>
    <submittedName>
        <fullName evidence="5">MAK10-like protein</fullName>
    </submittedName>
</protein>
<dbReference type="InterPro" id="IPR043128">
    <property type="entry name" value="Rev_trsase/Diguanyl_cyclase"/>
</dbReference>
<gene>
    <name evidence="5" type="ORF">Tco_0803850</name>
</gene>
<feature type="region of interest" description="Disordered" evidence="2">
    <location>
        <begin position="938"/>
        <end position="958"/>
    </location>
</feature>
<keyword evidence="6" id="KW-1185">Reference proteome</keyword>
<proteinExistence type="predicted"/>
<sequence length="969" mass="110077">MADGKLRDRFAEESWTLLEDLALYDNESWNDPRDFAKPVKPISLPQDVPGTSDRRLVELKNQVQRLMEACLAPKQPVQVNKITSSCEIYSGPYDTQYCMENPEQTFVEYASLYTDEAGGKWYIFKPKQNNLGDTYKPSWKSHPNLRLMSNFIASQDARLSKFEADFKQQQIEMTNKIETVMKSITDRITRALLSDMCSSHPPNSINAVKTCSKEINHSQKDQLQTITKIRTRQSEEPEQTSEDEFKDLHLNLPVPEVLAHALMYNAILDKYVESLELGENGSAFIQGEMPKRIEDPRLFTLPCRLGDSKPFDTLADLGACVNIIPLYLCKKLNIGLLEETDHVFGLAIGTKSYPVGIIGGGFLATANAVIDYRKAKIAIGEGITRSIFGVKGIELGEEEAPYWTTLEKRESYKPQPSLDGAGSRTPCYAKKEFMECHLPGEWEIVRDAEMEKNLPKPSNQSPPLENFLKGRVQGRSSTWTTSMTREDMLYLMRRSLEVLRRTILGGRFNQLSDVSSPLLSKPEDTPNCDLLQQHHITWNDQAEQAFNTLKAAMTTLPVLALPDFTVNFDVTTDASGIGIGVVLSQNDKPISFFSKKLCPRMHSASTYIRELYAITLSVGRNINGFHHKFATFKWEIAIWVIVDRLSKFAHLLHFHLTQQLAASLATLFLHDIYRLHGLPKSILSDRDPIFLSRFWKELFGKIGIKLLHSSAYHPQTDDQTEVVNQFLESHLHCLACDELTTWSKCLYLAEFWYNTSYHSAIEMSPFQALYGSPPPSIPHYTLGSSQGASIDTTLMEHQRLVSLLKVILQRTRQRMTEQDNNHRMKKEFQVGDMIIERIGKVAYRLELPSGTRINPIFHVSLLRPSYGNPNPSNLPLSITYIDDIPVLEPETILDQRNIEKNGITIPQVLMKWLGRDLCEATWENKDDIQLPGAAQDLEDKVNANEGSIDKNPATTRPTRVIRRPSRYEN</sequence>
<dbReference type="SUPFAM" id="SSF53098">
    <property type="entry name" value="Ribonuclease H-like"/>
    <property type="match status" value="1"/>
</dbReference>
<evidence type="ECO:0000256" key="1">
    <source>
        <dbReference type="ARBA" id="ARBA00023268"/>
    </source>
</evidence>
<evidence type="ECO:0000256" key="2">
    <source>
        <dbReference type="SAM" id="MobiDB-lite"/>
    </source>
</evidence>
<dbReference type="InterPro" id="IPR041577">
    <property type="entry name" value="RT_RNaseH_2"/>
</dbReference>
<dbReference type="Gene3D" id="3.30.70.270">
    <property type="match status" value="1"/>
</dbReference>
<name>A0ABQ5A6T4_9ASTR</name>
<dbReference type="InterPro" id="IPR043502">
    <property type="entry name" value="DNA/RNA_pol_sf"/>
</dbReference>
<feature type="domain" description="Integrase catalytic" evidence="4">
    <location>
        <begin position="595"/>
        <end position="773"/>
    </location>
</feature>
<dbReference type="SUPFAM" id="SSF54160">
    <property type="entry name" value="Chromo domain-like"/>
    <property type="match status" value="1"/>
</dbReference>
<dbReference type="PANTHER" id="PTHR37984">
    <property type="entry name" value="PROTEIN CBG26694"/>
    <property type="match status" value="1"/>
</dbReference>
<dbReference type="Gene3D" id="3.30.420.10">
    <property type="entry name" value="Ribonuclease H-like superfamily/Ribonuclease H"/>
    <property type="match status" value="1"/>
</dbReference>
<dbReference type="InterPro" id="IPR036397">
    <property type="entry name" value="RNaseH_sf"/>
</dbReference>
<evidence type="ECO:0000259" key="4">
    <source>
        <dbReference type="PROSITE" id="PS50994"/>
    </source>
</evidence>
<reference evidence="5" key="1">
    <citation type="journal article" date="2022" name="Int. J. Mol. Sci.">
        <title>Draft Genome of Tanacetum Coccineum: Genomic Comparison of Closely Related Tanacetum-Family Plants.</title>
        <authorList>
            <person name="Yamashiro T."/>
            <person name="Shiraishi A."/>
            <person name="Nakayama K."/>
            <person name="Satake H."/>
        </authorList>
    </citation>
    <scope>NUCLEOTIDE SEQUENCE</scope>
</reference>
<dbReference type="EMBL" id="BQNB010011920">
    <property type="protein sequence ID" value="GJS96882.1"/>
    <property type="molecule type" value="Genomic_DNA"/>
</dbReference>
<dbReference type="InterPro" id="IPR050951">
    <property type="entry name" value="Retrovirus_Pol_polyprotein"/>
</dbReference>
<organism evidence="5 6">
    <name type="scientific">Tanacetum coccineum</name>
    <dbReference type="NCBI Taxonomy" id="301880"/>
    <lineage>
        <taxon>Eukaryota</taxon>
        <taxon>Viridiplantae</taxon>
        <taxon>Streptophyta</taxon>
        <taxon>Embryophyta</taxon>
        <taxon>Tracheophyta</taxon>
        <taxon>Spermatophyta</taxon>
        <taxon>Magnoliopsida</taxon>
        <taxon>eudicotyledons</taxon>
        <taxon>Gunneridae</taxon>
        <taxon>Pentapetalae</taxon>
        <taxon>asterids</taxon>
        <taxon>campanulids</taxon>
        <taxon>Asterales</taxon>
        <taxon>Asteraceae</taxon>
        <taxon>Asteroideae</taxon>
        <taxon>Anthemideae</taxon>
        <taxon>Anthemidinae</taxon>
        <taxon>Tanacetum</taxon>
    </lineage>
</organism>
<reference evidence="5" key="2">
    <citation type="submission" date="2022-01" db="EMBL/GenBank/DDBJ databases">
        <authorList>
            <person name="Yamashiro T."/>
            <person name="Shiraishi A."/>
            <person name="Satake H."/>
            <person name="Nakayama K."/>
        </authorList>
    </citation>
    <scope>NUCLEOTIDE SEQUENCE</scope>
</reference>
<dbReference type="SUPFAM" id="SSF56672">
    <property type="entry name" value="DNA/RNA polymerases"/>
    <property type="match status" value="1"/>
</dbReference>
<dbReference type="Proteomes" id="UP001151760">
    <property type="component" value="Unassembled WGS sequence"/>
</dbReference>
<dbReference type="InterPro" id="IPR016197">
    <property type="entry name" value="Chromo-like_dom_sf"/>
</dbReference>
<feature type="domain" description="Chromo" evidence="3">
    <location>
        <begin position="887"/>
        <end position="949"/>
    </location>
</feature>
<dbReference type="InterPro" id="IPR056924">
    <property type="entry name" value="SH3_Tf2-1"/>
</dbReference>
<dbReference type="Pfam" id="PF17919">
    <property type="entry name" value="RT_RNaseH_2"/>
    <property type="match status" value="1"/>
</dbReference>
<evidence type="ECO:0000313" key="6">
    <source>
        <dbReference type="Proteomes" id="UP001151760"/>
    </source>
</evidence>
<dbReference type="PROSITE" id="PS50994">
    <property type="entry name" value="INTEGRASE"/>
    <property type="match status" value="1"/>
</dbReference>
<evidence type="ECO:0000259" key="3">
    <source>
        <dbReference type="PROSITE" id="PS50013"/>
    </source>
</evidence>
<dbReference type="PROSITE" id="PS50013">
    <property type="entry name" value="CHROMO_2"/>
    <property type="match status" value="1"/>
</dbReference>
<keyword evidence="1" id="KW-0511">Multifunctional enzyme</keyword>
<evidence type="ECO:0000313" key="5">
    <source>
        <dbReference type="EMBL" id="GJS96882.1"/>
    </source>
</evidence>
<accession>A0ABQ5A6T4</accession>
<dbReference type="InterPro" id="IPR012337">
    <property type="entry name" value="RNaseH-like_sf"/>
</dbReference>
<dbReference type="PANTHER" id="PTHR37984:SF5">
    <property type="entry name" value="PROTEIN NYNRIN-LIKE"/>
    <property type="match status" value="1"/>
</dbReference>
<dbReference type="InterPro" id="IPR000953">
    <property type="entry name" value="Chromo/chromo_shadow_dom"/>
</dbReference>
<dbReference type="Pfam" id="PF24626">
    <property type="entry name" value="SH3_Tf2-1"/>
    <property type="match status" value="1"/>
</dbReference>
<dbReference type="InterPro" id="IPR001584">
    <property type="entry name" value="Integrase_cat-core"/>
</dbReference>
<comment type="caution">
    <text evidence="5">The sequence shown here is derived from an EMBL/GenBank/DDBJ whole genome shotgun (WGS) entry which is preliminary data.</text>
</comment>